<name>A0A0G0Z2L1_UNCKA</name>
<keyword evidence="2" id="KW-0687">Ribonucleoprotein</keyword>
<dbReference type="GO" id="GO:0005840">
    <property type="term" value="C:ribosome"/>
    <property type="evidence" value="ECO:0007669"/>
    <property type="project" value="UniProtKB-KW"/>
</dbReference>
<keyword evidence="2" id="KW-0689">Ribosomal protein</keyword>
<evidence type="ECO:0000313" key="2">
    <source>
        <dbReference type="EMBL" id="KKS07093.1"/>
    </source>
</evidence>
<reference evidence="2 3" key="1">
    <citation type="journal article" date="2015" name="Nature">
        <title>rRNA introns, odd ribosomes, and small enigmatic genomes across a large radiation of phyla.</title>
        <authorList>
            <person name="Brown C.T."/>
            <person name="Hug L.A."/>
            <person name="Thomas B.C."/>
            <person name="Sharon I."/>
            <person name="Castelle C.J."/>
            <person name="Singh A."/>
            <person name="Wilkins M.J."/>
            <person name="Williams K.H."/>
            <person name="Banfield J.F."/>
        </authorList>
    </citation>
    <scope>NUCLEOTIDE SEQUENCE [LARGE SCALE GENOMIC DNA]</scope>
</reference>
<dbReference type="Proteomes" id="UP000034544">
    <property type="component" value="Unassembled WGS sequence"/>
</dbReference>
<comment type="caution">
    <text evidence="2">The sequence shown here is derived from an EMBL/GenBank/DDBJ whole genome shotgun (WGS) entry which is preliminary data.</text>
</comment>
<proteinExistence type="predicted"/>
<accession>A0A0G0Z2L1</accession>
<feature type="region of interest" description="Disordered" evidence="1">
    <location>
        <begin position="217"/>
        <end position="274"/>
    </location>
</feature>
<dbReference type="AlphaFoldDB" id="A0A0G0Z2L1"/>
<organism evidence="2 3">
    <name type="scientific">candidate division WWE3 bacterium GW2011_GWE1_41_27</name>
    <dbReference type="NCBI Taxonomy" id="1619131"/>
    <lineage>
        <taxon>Bacteria</taxon>
        <taxon>Katanobacteria</taxon>
    </lineage>
</organism>
<evidence type="ECO:0000256" key="1">
    <source>
        <dbReference type="SAM" id="MobiDB-lite"/>
    </source>
</evidence>
<evidence type="ECO:0000313" key="3">
    <source>
        <dbReference type="Proteomes" id="UP000034544"/>
    </source>
</evidence>
<feature type="compositionally biased region" description="Basic and acidic residues" evidence="1">
    <location>
        <begin position="232"/>
        <end position="250"/>
    </location>
</feature>
<dbReference type="EMBL" id="LCBF01000013">
    <property type="protein sequence ID" value="KKS07093.1"/>
    <property type="molecule type" value="Genomic_DNA"/>
</dbReference>
<gene>
    <name evidence="2" type="ORF">UU59_C0013G0002</name>
</gene>
<protein>
    <submittedName>
        <fullName evidence="2">50S ribosomal protein L7/L12</fullName>
    </submittedName>
</protein>
<sequence length="274" mass="30857">MAENELDAISERGLDDLRKILALTHSNLEKISRILDNIDKEKRKEMYKGMPGVSGYFDGVYLIGEDGSKYEVPANYAAKSRIVFGDTLKMIEEDGKKLFKQIDKVPRKRLEGILSKKEGKWYFLSDGGTYKVSDIAAEFHKAELNDKAVAYVPENALNATYAALDYLEKEKLADVSHEQKIAAPAPAKKETTSEVKVVETKKPEVKKEVKPPEVKIEPKIEEKKAPTPVRPKVQEKIVKPEQKAAPKNEQKAAVLPQKDSKEFVANIMDDDDLR</sequence>